<dbReference type="GeneID" id="38130492"/>
<dbReference type="EMBL" id="NKHU02000071">
    <property type="protein sequence ID" value="RHZ58154.1"/>
    <property type="molecule type" value="Genomic_DNA"/>
</dbReference>
<evidence type="ECO:0000256" key="1">
    <source>
        <dbReference type="SAM" id="MobiDB-lite"/>
    </source>
</evidence>
<reference evidence="2" key="1">
    <citation type="submission" date="2018-08" db="EMBL/GenBank/DDBJ databases">
        <title>Draft genome sequence of azole-resistant Aspergillus thermomutatus (Neosartorya pseudofischeri) strain HMR AF 39, isolated from a human nasal aspirate.</title>
        <authorList>
            <person name="Parent-Michaud M."/>
            <person name="Dufresne P.J."/>
            <person name="Fournier E."/>
            <person name="Martineau C."/>
            <person name="Moreira S."/>
            <person name="Perkins V."/>
            <person name="De Repentigny L."/>
            <person name="Dufresne S.F."/>
        </authorList>
    </citation>
    <scope>NUCLEOTIDE SEQUENCE [LARGE SCALE GENOMIC DNA]</scope>
    <source>
        <strain evidence="2">HMR AF 39</strain>
    </source>
</reference>
<protein>
    <submittedName>
        <fullName evidence="2">Uncharacterized protein</fullName>
    </submittedName>
</protein>
<dbReference type="RefSeq" id="XP_026615347.1">
    <property type="nucleotide sequence ID" value="XM_026762137.1"/>
</dbReference>
<accession>A0A397H8Z0</accession>
<sequence>MYSSQPPLYPYSTTPTNAGPGYDSPPEPRRADDEKDKPRQSLPSIREALGNDKPLPYPGPPTLAPQ</sequence>
<feature type="compositionally biased region" description="Pro residues" evidence="1">
    <location>
        <begin position="55"/>
        <end position="66"/>
    </location>
</feature>
<dbReference type="STRING" id="41047.A0A397H8Z0"/>
<feature type="compositionally biased region" description="Polar residues" evidence="1">
    <location>
        <begin position="1"/>
        <end position="17"/>
    </location>
</feature>
<proteinExistence type="predicted"/>
<keyword evidence="3" id="KW-1185">Reference proteome</keyword>
<dbReference type="AlphaFoldDB" id="A0A397H8Z0"/>
<dbReference type="VEuPathDB" id="FungiDB:CDV56_108518"/>
<name>A0A397H8Z0_ASPTH</name>
<evidence type="ECO:0000313" key="2">
    <source>
        <dbReference type="EMBL" id="RHZ58154.1"/>
    </source>
</evidence>
<feature type="region of interest" description="Disordered" evidence="1">
    <location>
        <begin position="1"/>
        <end position="66"/>
    </location>
</feature>
<feature type="compositionally biased region" description="Basic and acidic residues" evidence="1">
    <location>
        <begin position="26"/>
        <end position="39"/>
    </location>
</feature>
<organism evidence="2 3">
    <name type="scientific">Aspergillus thermomutatus</name>
    <name type="common">Neosartorya pseudofischeri</name>
    <dbReference type="NCBI Taxonomy" id="41047"/>
    <lineage>
        <taxon>Eukaryota</taxon>
        <taxon>Fungi</taxon>
        <taxon>Dikarya</taxon>
        <taxon>Ascomycota</taxon>
        <taxon>Pezizomycotina</taxon>
        <taxon>Eurotiomycetes</taxon>
        <taxon>Eurotiomycetidae</taxon>
        <taxon>Eurotiales</taxon>
        <taxon>Aspergillaceae</taxon>
        <taxon>Aspergillus</taxon>
        <taxon>Aspergillus subgen. Fumigati</taxon>
    </lineage>
</organism>
<gene>
    <name evidence="2" type="ORF">CDV56_108518</name>
</gene>
<evidence type="ECO:0000313" key="3">
    <source>
        <dbReference type="Proteomes" id="UP000215305"/>
    </source>
</evidence>
<comment type="caution">
    <text evidence="2">The sequence shown here is derived from an EMBL/GenBank/DDBJ whole genome shotgun (WGS) entry which is preliminary data.</text>
</comment>
<dbReference type="Proteomes" id="UP000215305">
    <property type="component" value="Unassembled WGS sequence"/>
</dbReference>